<dbReference type="WBParaSite" id="ACRNAN_scaffold5288.g19088.t1">
    <property type="protein sequence ID" value="ACRNAN_scaffold5288.g19088.t1"/>
    <property type="gene ID" value="ACRNAN_scaffold5288.g19088"/>
</dbReference>
<evidence type="ECO:0000256" key="4">
    <source>
        <dbReference type="ARBA" id="ARBA00022692"/>
    </source>
</evidence>
<feature type="transmembrane region" description="Helical" evidence="11">
    <location>
        <begin position="271"/>
        <end position="296"/>
    </location>
</feature>
<dbReference type="GO" id="GO:0005886">
    <property type="term" value="C:plasma membrane"/>
    <property type="evidence" value="ECO:0007669"/>
    <property type="project" value="UniProtKB-SubCell"/>
</dbReference>
<evidence type="ECO:0000313" key="13">
    <source>
        <dbReference type="WBParaSite" id="ACRNAN_scaffold5288.g19088.t1"/>
    </source>
</evidence>
<dbReference type="PANTHER" id="PTHR11040:SF211">
    <property type="entry name" value="ZINC TRANSPORTER ZIP11"/>
    <property type="match status" value="1"/>
</dbReference>
<keyword evidence="7 11" id="KW-0472">Membrane</keyword>
<dbReference type="AlphaFoldDB" id="A0A914E2U5"/>
<comment type="similarity">
    <text evidence="2">Belongs to the ZIP transporter (TC 2.A.5) family.</text>
</comment>
<dbReference type="Proteomes" id="UP000887540">
    <property type="component" value="Unplaced"/>
</dbReference>
<evidence type="ECO:0000256" key="11">
    <source>
        <dbReference type="SAM" id="Phobius"/>
    </source>
</evidence>
<reference evidence="13" key="1">
    <citation type="submission" date="2022-11" db="UniProtKB">
        <authorList>
            <consortium name="WormBaseParasite"/>
        </authorList>
    </citation>
    <scope>IDENTIFICATION</scope>
</reference>
<keyword evidence="4 11" id="KW-0812">Transmembrane</keyword>
<proteinExistence type="inferred from homology"/>
<evidence type="ECO:0000256" key="6">
    <source>
        <dbReference type="ARBA" id="ARBA00022989"/>
    </source>
</evidence>
<comment type="subcellular location">
    <subcellularLocation>
        <location evidence="1">Cell membrane</location>
        <topology evidence="1">Multi-pass membrane protein</topology>
    </subcellularLocation>
</comment>
<dbReference type="InterPro" id="IPR003689">
    <property type="entry name" value="ZIP"/>
</dbReference>
<dbReference type="GO" id="GO:0005385">
    <property type="term" value="F:zinc ion transmembrane transporter activity"/>
    <property type="evidence" value="ECO:0007669"/>
    <property type="project" value="TreeGrafter"/>
</dbReference>
<feature type="transmembrane region" description="Helical" evidence="11">
    <location>
        <begin position="203"/>
        <end position="228"/>
    </location>
</feature>
<evidence type="ECO:0000256" key="9">
    <source>
        <dbReference type="ARBA" id="ARBA00042540"/>
    </source>
</evidence>
<feature type="transmembrane region" description="Helical" evidence="11">
    <location>
        <begin position="53"/>
        <end position="73"/>
    </location>
</feature>
<feature type="transmembrane region" description="Helical" evidence="11">
    <location>
        <begin position="331"/>
        <end position="350"/>
    </location>
</feature>
<dbReference type="PANTHER" id="PTHR11040">
    <property type="entry name" value="ZINC/IRON TRANSPORTER"/>
    <property type="match status" value="1"/>
</dbReference>
<feature type="transmembrane region" description="Helical" evidence="11">
    <location>
        <begin position="302"/>
        <end position="319"/>
    </location>
</feature>
<evidence type="ECO:0000256" key="10">
    <source>
        <dbReference type="ARBA" id="ARBA00042973"/>
    </source>
</evidence>
<name>A0A914E2U5_9BILA</name>
<keyword evidence="6 11" id="KW-1133">Transmembrane helix</keyword>
<evidence type="ECO:0000256" key="8">
    <source>
        <dbReference type="ARBA" id="ARBA00040593"/>
    </source>
</evidence>
<evidence type="ECO:0000256" key="5">
    <source>
        <dbReference type="ARBA" id="ARBA00022833"/>
    </source>
</evidence>
<sequence length="351" mass="37776">MDFRMNVTNSTETTNPIVLALYASIFTWGGTALGAALVFIIPNATRKLLDASLGIAAGIMVAASFWSLLIPAIEAAKINVENDQFAFISVTIGLVLGIAFVFATEKCLPDNLTTIPFGSRKNSKVQDIDNNVIDVRNKMDAQKDCEMLKNNSISSSITIDVTHQNTESCTHQYQITSPPIKNVESSTKITIENEENAQSVRRILLLVIVIMVHNIPEGLASGVAFGSIGQTESSTVENAFKLAIAISLHNFPEGLAVSLPLVGLGWPKWKAFLLGQFSGILEPLATLPAAFGVMLFKPLLPYVYSFAAGAMIYVVFDDLMPEAHSHGNGRLASLGAMIGFIVMMILEIGLA</sequence>
<accession>A0A914E2U5</accession>
<feature type="transmembrane region" description="Helical" evidence="11">
    <location>
        <begin position="85"/>
        <end position="103"/>
    </location>
</feature>
<evidence type="ECO:0000256" key="3">
    <source>
        <dbReference type="ARBA" id="ARBA00022475"/>
    </source>
</evidence>
<dbReference type="Pfam" id="PF02535">
    <property type="entry name" value="Zip"/>
    <property type="match status" value="1"/>
</dbReference>
<evidence type="ECO:0000313" key="12">
    <source>
        <dbReference type="Proteomes" id="UP000887540"/>
    </source>
</evidence>
<evidence type="ECO:0000256" key="2">
    <source>
        <dbReference type="ARBA" id="ARBA00006939"/>
    </source>
</evidence>
<keyword evidence="12" id="KW-1185">Reference proteome</keyword>
<feature type="transmembrane region" description="Helical" evidence="11">
    <location>
        <begin position="20"/>
        <end position="41"/>
    </location>
</feature>
<protein>
    <recommendedName>
        <fullName evidence="8">Zinc transporter ZIP11</fullName>
    </recommendedName>
    <alternativeName>
        <fullName evidence="9">Solute carrier family 39 member 11</fullName>
    </alternativeName>
    <alternativeName>
        <fullName evidence="10">Zrt- and Irt-like protein 11</fullName>
    </alternativeName>
</protein>
<organism evidence="12 13">
    <name type="scientific">Acrobeloides nanus</name>
    <dbReference type="NCBI Taxonomy" id="290746"/>
    <lineage>
        <taxon>Eukaryota</taxon>
        <taxon>Metazoa</taxon>
        <taxon>Ecdysozoa</taxon>
        <taxon>Nematoda</taxon>
        <taxon>Chromadorea</taxon>
        <taxon>Rhabditida</taxon>
        <taxon>Tylenchina</taxon>
        <taxon>Cephalobomorpha</taxon>
        <taxon>Cephaloboidea</taxon>
        <taxon>Cephalobidae</taxon>
        <taxon>Acrobeloides</taxon>
    </lineage>
</organism>
<evidence type="ECO:0000256" key="1">
    <source>
        <dbReference type="ARBA" id="ARBA00004651"/>
    </source>
</evidence>
<evidence type="ECO:0000256" key="7">
    <source>
        <dbReference type="ARBA" id="ARBA00023136"/>
    </source>
</evidence>
<keyword evidence="3" id="KW-1003">Cell membrane</keyword>
<keyword evidence="5" id="KW-0862">Zinc</keyword>